<protein>
    <submittedName>
        <fullName evidence="13">ABC transporter permease and ATP-binding protein RaxB</fullName>
    </submittedName>
</protein>
<dbReference type="SUPFAM" id="SSF52540">
    <property type="entry name" value="P-loop containing nucleoside triphosphate hydrolases"/>
    <property type="match status" value="1"/>
</dbReference>
<evidence type="ECO:0000256" key="7">
    <source>
        <dbReference type="ARBA" id="ARBA00022989"/>
    </source>
</evidence>
<feature type="transmembrane region" description="Helical" evidence="9">
    <location>
        <begin position="408"/>
        <end position="434"/>
    </location>
</feature>
<dbReference type="AlphaFoldDB" id="A0A0K2ZVA1"/>
<feature type="domain" description="ABC transmembrane type-1" evidence="11">
    <location>
        <begin position="173"/>
        <end position="454"/>
    </location>
</feature>
<dbReference type="InterPro" id="IPR011527">
    <property type="entry name" value="ABC1_TM_dom"/>
</dbReference>
<dbReference type="Pfam" id="PF03412">
    <property type="entry name" value="Peptidase_C39"/>
    <property type="match status" value="1"/>
</dbReference>
<dbReference type="PANTHER" id="PTHR24221:SF606">
    <property type="entry name" value="COLICIN V SECRETION-PROCESSING ATP-BINDING PROTEIN"/>
    <property type="match status" value="1"/>
</dbReference>
<keyword evidence="4 9" id="KW-0812">Transmembrane</keyword>
<organism evidence="13 14">
    <name type="scientific">Xanthomonas graminis pv. arrhenatheri LMG 727</name>
    <dbReference type="NCBI Taxonomy" id="1195923"/>
    <lineage>
        <taxon>Bacteria</taxon>
        <taxon>Pseudomonadati</taxon>
        <taxon>Pseudomonadota</taxon>
        <taxon>Gammaproteobacteria</taxon>
        <taxon>Lysobacterales</taxon>
        <taxon>Lysobacteraceae</taxon>
        <taxon>Xanthomonas</taxon>
        <taxon>Xanthomonas translucens group</taxon>
        <taxon>Xanthomonas graminis</taxon>
    </lineage>
</organism>
<feature type="transmembrane region" description="Helical" evidence="9">
    <location>
        <begin position="171"/>
        <end position="191"/>
    </location>
</feature>
<evidence type="ECO:0000259" key="10">
    <source>
        <dbReference type="PROSITE" id="PS50893"/>
    </source>
</evidence>
<dbReference type="PROSITE" id="PS00211">
    <property type="entry name" value="ABC_TRANSPORTER_1"/>
    <property type="match status" value="1"/>
</dbReference>
<evidence type="ECO:0000259" key="11">
    <source>
        <dbReference type="PROSITE" id="PS50929"/>
    </source>
</evidence>
<dbReference type="SMART" id="SM00382">
    <property type="entry name" value="AAA"/>
    <property type="match status" value="1"/>
</dbReference>
<dbReference type="PROSITE" id="PS50929">
    <property type="entry name" value="ABC_TM1F"/>
    <property type="match status" value="1"/>
</dbReference>
<evidence type="ECO:0000256" key="9">
    <source>
        <dbReference type="SAM" id="Phobius"/>
    </source>
</evidence>
<reference evidence="14" key="1">
    <citation type="submission" date="2015-07" db="EMBL/GenBank/DDBJ databases">
        <authorList>
            <person name="Wibberg D."/>
        </authorList>
    </citation>
    <scope>NUCLEOTIDE SEQUENCE [LARGE SCALE GENOMIC DNA]</scope>
</reference>
<dbReference type="GO" id="GO:0006508">
    <property type="term" value="P:proteolysis"/>
    <property type="evidence" value="ECO:0007669"/>
    <property type="project" value="InterPro"/>
</dbReference>
<dbReference type="PANTHER" id="PTHR24221">
    <property type="entry name" value="ATP-BINDING CASSETTE SUB-FAMILY B"/>
    <property type="match status" value="1"/>
</dbReference>
<dbReference type="InterPro" id="IPR036640">
    <property type="entry name" value="ABC1_TM_sf"/>
</dbReference>
<keyword evidence="2" id="KW-0813">Transport</keyword>
<dbReference type="PROSITE" id="PS50893">
    <property type="entry name" value="ABC_TRANSPORTER_2"/>
    <property type="match status" value="1"/>
</dbReference>
<dbReference type="GO" id="GO:0005886">
    <property type="term" value="C:plasma membrane"/>
    <property type="evidence" value="ECO:0007669"/>
    <property type="project" value="UniProtKB-SubCell"/>
</dbReference>
<dbReference type="GO" id="GO:0140359">
    <property type="term" value="F:ABC-type transporter activity"/>
    <property type="evidence" value="ECO:0007669"/>
    <property type="project" value="InterPro"/>
</dbReference>
<dbReference type="Proteomes" id="UP000046187">
    <property type="component" value="Unassembled WGS sequence"/>
</dbReference>
<feature type="transmembrane region" description="Helical" evidence="9">
    <location>
        <begin position="295"/>
        <end position="324"/>
    </location>
</feature>
<gene>
    <name evidence="13" type="ORF">XTALMG727_2253</name>
</gene>
<dbReference type="CDD" id="cd18567">
    <property type="entry name" value="ABC_6TM_CvaB_RaxB_like"/>
    <property type="match status" value="1"/>
</dbReference>
<dbReference type="SUPFAM" id="SSF90123">
    <property type="entry name" value="ABC transporter transmembrane region"/>
    <property type="match status" value="1"/>
</dbReference>
<keyword evidence="3" id="KW-1003">Cell membrane</keyword>
<feature type="transmembrane region" description="Helical" evidence="9">
    <location>
        <begin position="211"/>
        <end position="229"/>
    </location>
</feature>
<keyword evidence="14" id="KW-1185">Reference proteome</keyword>
<dbReference type="InterPro" id="IPR003439">
    <property type="entry name" value="ABC_transporter-like_ATP-bd"/>
</dbReference>
<evidence type="ECO:0000256" key="8">
    <source>
        <dbReference type="ARBA" id="ARBA00023136"/>
    </source>
</evidence>
<keyword evidence="7 9" id="KW-1133">Transmembrane helix</keyword>
<name>A0A0K2ZVA1_9XANT</name>
<dbReference type="Pfam" id="PF00664">
    <property type="entry name" value="ABC_membrane"/>
    <property type="match status" value="1"/>
</dbReference>
<keyword evidence="8 9" id="KW-0472">Membrane</keyword>
<dbReference type="Gene3D" id="1.20.1560.10">
    <property type="entry name" value="ABC transporter type 1, transmembrane domain"/>
    <property type="match status" value="1"/>
</dbReference>
<dbReference type="InterPro" id="IPR027417">
    <property type="entry name" value="P-loop_NTPase"/>
</dbReference>
<dbReference type="RefSeq" id="WP_053835456.1">
    <property type="nucleotide sequence ID" value="NZ_CXOI01000035.1"/>
</dbReference>
<dbReference type="InterPro" id="IPR039421">
    <property type="entry name" value="Type_1_exporter"/>
</dbReference>
<evidence type="ECO:0000256" key="1">
    <source>
        <dbReference type="ARBA" id="ARBA00004651"/>
    </source>
</evidence>
<dbReference type="GO" id="GO:0005524">
    <property type="term" value="F:ATP binding"/>
    <property type="evidence" value="ECO:0007669"/>
    <property type="project" value="UniProtKB-KW"/>
</dbReference>
<proteinExistence type="predicted"/>
<evidence type="ECO:0000256" key="2">
    <source>
        <dbReference type="ARBA" id="ARBA00022448"/>
    </source>
</evidence>
<feature type="domain" description="ABC transporter" evidence="10">
    <location>
        <begin position="487"/>
        <end position="720"/>
    </location>
</feature>
<dbReference type="GO" id="GO:0008233">
    <property type="term" value="F:peptidase activity"/>
    <property type="evidence" value="ECO:0007669"/>
    <property type="project" value="InterPro"/>
</dbReference>
<dbReference type="PROSITE" id="PS50990">
    <property type="entry name" value="PEPTIDASE_C39"/>
    <property type="match status" value="1"/>
</dbReference>
<evidence type="ECO:0000259" key="12">
    <source>
        <dbReference type="PROSITE" id="PS50990"/>
    </source>
</evidence>
<dbReference type="Pfam" id="PF00005">
    <property type="entry name" value="ABC_tran"/>
    <property type="match status" value="1"/>
</dbReference>
<dbReference type="InterPro" id="IPR017871">
    <property type="entry name" value="ABC_transporter-like_CS"/>
</dbReference>
<dbReference type="GO" id="GO:0034040">
    <property type="term" value="F:ATPase-coupled lipid transmembrane transporter activity"/>
    <property type="evidence" value="ECO:0007669"/>
    <property type="project" value="TreeGrafter"/>
</dbReference>
<dbReference type="Gene3D" id="3.90.70.10">
    <property type="entry name" value="Cysteine proteinases"/>
    <property type="match status" value="1"/>
</dbReference>
<dbReference type="CDD" id="cd03246">
    <property type="entry name" value="ABCC_Protease_Secretion"/>
    <property type="match status" value="1"/>
</dbReference>
<keyword evidence="5" id="KW-0547">Nucleotide-binding</keyword>
<evidence type="ECO:0000313" key="13">
    <source>
        <dbReference type="EMBL" id="CTP88079.1"/>
    </source>
</evidence>
<evidence type="ECO:0000256" key="5">
    <source>
        <dbReference type="ARBA" id="ARBA00022741"/>
    </source>
</evidence>
<dbReference type="FunFam" id="3.40.50.300:FF:000299">
    <property type="entry name" value="ABC transporter ATP-binding protein/permease"/>
    <property type="match status" value="1"/>
</dbReference>
<dbReference type="Gene3D" id="3.40.50.300">
    <property type="entry name" value="P-loop containing nucleotide triphosphate hydrolases"/>
    <property type="match status" value="1"/>
</dbReference>
<feature type="domain" description="Peptidase C39" evidence="12">
    <location>
        <begin position="22"/>
        <end position="141"/>
    </location>
</feature>
<comment type="subcellular location">
    <subcellularLocation>
        <location evidence="1">Cell membrane</location>
        <topology evidence="1">Multi-pass membrane protein</topology>
    </subcellularLocation>
</comment>
<dbReference type="InterPro" id="IPR003593">
    <property type="entry name" value="AAA+_ATPase"/>
</dbReference>
<dbReference type="GO" id="GO:0016887">
    <property type="term" value="F:ATP hydrolysis activity"/>
    <property type="evidence" value="ECO:0007669"/>
    <property type="project" value="InterPro"/>
</dbReference>
<evidence type="ECO:0000256" key="4">
    <source>
        <dbReference type="ARBA" id="ARBA00022692"/>
    </source>
</evidence>
<evidence type="ECO:0000313" key="14">
    <source>
        <dbReference type="Proteomes" id="UP000046187"/>
    </source>
</evidence>
<dbReference type="EMBL" id="CXOI01000035">
    <property type="protein sequence ID" value="CTP88079.1"/>
    <property type="molecule type" value="Genomic_DNA"/>
</dbReference>
<accession>A0A0K2ZVA1</accession>
<dbReference type="InterPro" id="IPR005074">
    <property type="entry name" value="Peptidase_C39"/>
</dbReference>
<sequence>MSVWLQQLRRLAGARRMPIVLQGQVGECGLAAMAMVAHYHGCRVGLAALRRRFLLSRQGTTLASLVSIAQAIGLQPRAVRLEMDALDDLQLPCILHWDLNHFVVLKRVGARHIEINDPANGPRRLHRTEFAKHFTGIALELAPAADFRPQPAPPPLALSSLIGRVHGLKRAVWQIVALALALELVSLGMPFQLQWIVDQALPSADIGLIDALGIGFLLLVLLQAAIGLLRGWLITTFSAQLAFQWMGQVFAHLLALPLAYFEKRHLGGIQSRFDSILQIQRTLTTGFMQTMVDGVLVIGTLCLMLAYSPGLSAITLLAVAAYAGMRALWLGRLRDAAAEELLWNARQHTHFLESVRGVQGIRLFGRQHQRRMDWTHLLAEQTNAHLRLNRGEVSLASMKLLLFGAERVLVVWLAAFVVLRNHLSLGMLLAFLAYREQFALRLSGLIDRLAEFRLLRIHLERVADIVHHPREHAGEQADPGRWHDTGIELRGLGFRYADDAAPVLDQVNLQIRAGECVAITGVSGCGKTTLVKLILGLLEPTEGEIRIGGRPLTGALLAQYRATVGTVMQDDMLFTGSVADNITFFDPEPDHERMRDCARMAAVHEDVERMPLGYDSALSEAGAGLSGGQRQRLLLARALYKSPRILVLDEATSHLDVMNESRVNAAIQALQLTRIIVAHRRETLRMAARVITLAHGRVVGDHPIEDWLRLTAQAPVEDGLAS</sequence>
<feature type="transmembrane region" description="Helical" evidence="9">
    <location>
        <begin position="241"/>
        <end position="261"/>
    </location>
</feature>
<evidence type="ECO:0000256" key="6">
    <source>
        <dbReference type="ARBA" id="ARBA00022840"/>
    </source>
</evidence>
<evidence type="ECO:0000256" key="3">
    <source>
        <dbReference type="ARBA" id="ARBA00022475"/>
    </source>
</evidence>
<keyword evidence="6 13" id="KW-0067">ATP-binding</keyword>